<proteinExistence type="predicted"/>
<comment type="caution">
    <text evidence="2">The sequence shown here is derived from an EMBL/GenBank/DDBJ whole genome shotgun (WGS) entry which is preliminary data.</text>
</comment>
<reference evidence="2 3" key="1">
    <citation type="submission" date="2012-05" db="EMBL/GenBank/DDBJ databases">
        <authorList>
            <person name="Hilton J."/>
        </authorList>
    </citation>
    <scope>NUCLEOTIDE SEQUENCE [LARGE SCALE GENOMIC DNA]</scope>
    <source>
        <strain evidence="2 3">HH01</strain>
    </source>
</reference>
<keyword evidence="3" id="KW-1185">Reference proteome</keyword>
<dbReference type="RefSeq" id="WP_008235099.1">
    <property type="nucleotide sequence ID" value="NZ_CAIY01000070.1"/>
</dbReference>
<dbReference type="EMBL" id="CAIY01000070">
    <property type="protein sequence ID" value="CCH67939.1"/>
    <property type="molecule type" value="Genomic_DNA"/>
</dbReference>
<protein>
    <submittedName>
        <fullName evidence="2">Uncharacterized protein</fullName>
    </submittedName>
</protein>
<organism evidence="2 3">
    <name type="scientific">Richelia intracellularis HH01</name>
    <dbReference type="NCBI Taxonomy" id="1165094"/>
    <lineage>
        <taxon>Bacteria</taxon>
        <taxon>Bacillati</taxon>
        <taxon>Cyanobacteriota</taxon>
        <taxon>Cyanophyceae</taxon>
        <taxon>Nostocales</taxon>
        <taxon>Nostocaceae</taxon>
        <taxon>Richelia</taxon>
    </lineage>
</organism>
<dbReference type="Proteomes" id="UP000053051">
    <property type="component" value="Unassembled WGS sequence"/>
</dbReference>
<dbReference type="AlphaFoldDB" id="M1WT96"/>
<reference evidence="3" key="2">
    <citation type="submission" date="2016-01" db="EMBL/GenBank/DDBJ databases">
        <title>Diatom-associated endosymboitic cyanobacterium lacks core nitrogen metabolism enzymes.</title>
        <authorList>
            <person name="Hilton J.A."/>
            <person name="Foster R.A."/>
            <person name="Tripp H.J."/>
            <person name="Carter B.J."/>
            <person name="Zehr J.P."/>
            <person name="Villareal T.A."/>
        </authorList>
    </citation>
    <scope>NUCLEOTIDE SEQUENCE [LARGE SCALE GENOMIC DNA]</scope>
    <source>
        <strain evidence="3">HH01</strain>
    </source>
</reference>
<sequence>MKHYYDTWIEEWCEDNGWTNLFIERYNNYWAFPPGAVMPEPIPSQVLSLIKQEKGFTFEEKIWSFLALICTIIAITSTYLLRCPMPLVIAFAFNAFTMARLEVEDAY</sequence>
<dbReference type="OrthoDB" id="560556at2"/>
<dbReference type="STRING" id="1165094.RINTHH_17840"/>
<evidence type="ECO:0000256" key="1">
    <source>
        <dbReference type="SAM" id="Phobius"/>
    </source>
</evidence>
<evidence type="ECO:0000313" key="2">
    <source>
        <dbReference type="EMBL" id="CCH67939.1"/>
    </source>
</evidence>
<evidence type="ECO:0000313" key="3">
    <source>
        <dbReference type="Proteomes" id="UP000053051"/>
    </source>
</evidence>
<accession>M1WT96</accession>
<feature type="transmembrane region" description="Helical" evidence="1">
    <location>
        <begin position="62"/>
        <end position="81"/>
    </location>
</feature>
<keyword evidence="1" id="KW-1133">Transmembrane helix</keyword>
<keyword evidence="1" id="KW-0472">Membrane</keyword>
<keyword evidence="1" id="KW-0812">Transmembrane</keyword>
<gene>
    <name evidence="2" type="ORF">RINTHH_17840</name>
</gene>
<name>M1WT96_9NOST</name>